<organism evidence="1 2">
    <name type="scientific">Elysia crispata</name>
    <name type="common">lettuce slug</name>
    <dbReference type="NCBI Taxonomy" id="231223"/>
    <lineage>
        <taxon>Eukaryota</taxon>
        <taxon>Metazoa</taxon>
        <taxon>Spiralia</taxon>
        <taxon>Lophotrochozoa</taxon>
        <taxon>Mollusca</taxon>
        <taxon>Gastropoda</taxon>
        <taxon>Heterobranchia</taxon>
        <taxon>Euthyneura</taxon>
        <taxon>Panpulmonata</taxon>
        <taxon>Sacoglossa</taxon>
        <taxon>Placobranchoidea</taxon>
        <taxon>Plakobranchidae</taxon>
        <taxon>Elysia</taxon>
    </lineage>
</organism>
<reference evidence="1" key="1">
    <citation type="journal article" date="2023" name="G3 (Bethesda)">
        <title>A reference genome for the long-term kleptoplast-retaining sea slug Elysia crispata morphotype clarki.</title>
        <authorList>
            <person name="Eastman K.E."/>
            <person name="Pendleton A.L."/>
            <person name="Shaikh M.A."/>
            <person name="Suttiyut T."/>
            <person name="Ogas R."/>
            <person name="Tomko P."/>
            <person name="Gavelis G."/>
            <person name="Widhalm J.R."/>
            <person name="Wisecaver J.H."/>
        </authorList>
    </citation>
    <scope>NUCLEOTIDE SEQUENCE</scope>
    <source>
        <strain evidence="1">ECLA1</strain>
    </source>
</reference>
<keyword evidence="2" id="KW-1185">Reference proteome</keyword>
<evidence type="ECO:0000313" key="1">
    <source>
        <dbReference type="EMBL" id="KAK3744915.1"/>
    </source>
</evidence>
<protein>
    <submittedName>
        <fullName evidence="1">Uncharacterized protein</fullName>
    </submittedName>
</protein>
<accession>A0AAE1CYE6</accession>
<evidence type="ECO:0000313" key="2">
    <source>
        <dbReference type="Proteomes" id="UP001283361"/>
    </source>
</evidence>
<dbReference type="EMBL" id="JAWDGP010006241">
    <property type="protein sequence ID" value="KAK3744915.1"/>
    <property type="molecule type" value="Genomic_DNA"/>
</dbReference>
<comment type="caution">
    <text evidence="1">The sequence shown here is derived from an EMBL/GenBank/DDBJ whole genome shotgun (WGS) entry which is preliminary data.</text>
</comment>
<proteinExistence type="predicted"/>
<sequence length="94" mass="10153">MCCYPTASSLSTPPPPPLQPFSRFATLPRPECRFLSIGLLIFGVWSANTPTHAHSHNHLSLLCVPSLSSQRLLLAVQLAQKDAVARSPSIAGLY</sequence>
<dbReference type="AlphaFoldDB" id="A0AAE1CYE6"/>
<dbReference type="Proteomes" id="UP001283361">
    <property type="component" value="Unassembled WGS sequence"/>
</dbReference>
<gene>
    <name evidence="1" type="ORF">RRG08_058095</name>
</gene>
<name>A0AAE1CYE6_9GAST</name>